<dbReference type="PANTHER" id="PTHR37828:SF1">
    <property type="entry name" value="YCII-RELATED DOMAIN-CONTAINING PROTEIN"/>
    <property type="match status" value="1"/>
</dbReference>
<evidence type="ECO:0000313" key="4">
    <source>
        <dbReference type="Proteomes" id="UP000244900"/>
    </source>
</evidence>
<comment type="similarity">
    <text evidence="1">Belongs to the YciI family.</text>
</comment>
<dbReference type="InterPro" id="IPR011008">
    <property type="entry name" value="Dimeric_a/b-barrel"/>
</dbReference>
<dbReference type="AlphaFoldDB" id="A0A2S1T290"/>
<evidence type="ECO:0000313" key="3">
    <source>
        <dbReference type="EMBL" id="AWI32794.1"/>
    </source>
</evidence>
<organism evidence="3 4">
    <name type="scientific">Streptomyces tirandamycinicus</name>
    <dbReference type="NCBI Taxonomy" id="2174846"/>
    <lineage>
        <taxon>Bacteria</taxon>
        <taxon>Bacillati</taxon>
        <taxon>Actinomycetota</taxon>
        <taxon>Actinomycetes</taxon>
        <taxon>Kitasatosporales</taxon>
        <taxon>Streptomycetaceae</taxon>
        <taxon>Streptomyces</taxon>
    </lineage>
</organism>
<dbReference type="Gene3D" id="3.30.70.1060">
    <property type="entry name" value="Dimeric alpha+beta barrel"/>
    <property type="match status" value="1"/>
</dbReference>
<sequence>MFVVLLRFSDNAGAAGQHMAGHQEWIKRGTDDGVFLLVGSIQPGPGGAVIAHGTSREELRKRVDADPFVAEGVVTAEIIEIAPGTVDERLGFLL</sequence>
<dbReference type="EMBL" id="CP029188">
    <property type="protein sequence ID" value="AWI32794.1"/>
    <property type="molecule type" value="Genomic_DNA"/>
</dbReference>
<protein>
    <recommendedName>
        <fullName evidence="2">YCII-related domain-containing protein</fullName>
    </recommendedName>
</protein>
<reference evidence="3 4" key="1">
    <citation type="submission" date="2018-05" db="EMBL/GenBank/DDBJ databases">
        <title>Complete genome sequence of sponge-derived Streptomyces sp. HNM0039.</title>
        <authorList>
            <person name="Huang X."/>
            <person name="Zhou S."/>
        </authorList>
    </citation>
    <scope>NUCLEOTIDE SEQUENCE [LARGE SCALE GENOMIC DNA]</scope>
    <source>
        <strain evidence="3 4">HNM0039</strain>
    </source>
</reference>
<dbReference type="PANTHER" id="PTHR37828">
    <property type="entry name" value="GSR2449 PROTEIN"/>
    <property type="match status" value="1"/>
</dbReference>
<dbReference type="OrthoDB" id="9814407at2"/>
<evidence type="ECO:0000256" key="1">
    <source>
        <dbReference type="ARBA" id="ARBA00007689"/>
    </source>
</evidence>
<keyword evidence="4" id="KW-1185">Reference proteome</keyword>
<dbReference type="KEGG" id="stir:DDW44_31280"/>
<proteinExistence type="inferred from homology"/>
<dbReference type="InterPro" id="IPR005545">
    <property type="entry name" value="YCII"/>
</dbReference>
<gene>
    <name evidence="3" type="ORF">DDW44_31280</name>
</gene>
<evidence type="ECO:0000259" key="2">
    <source>
        <dbReference type="Pfam" id="PF03795"/>
    </source>
</evidence>
<dbReference type="Proteomes" id="UP000244900">
    <property type="component" value="Chromosome"/>
</dbReference>
<dbReference type="Pfam" id="PF03795">
    <property type="entry name" value="YCII"/>
    <property type="match status" value="1"/>
</dbReference>
<name>A0A2S1T290_9ACTN</name>
<accession>A0A2S1T290</accession>
<feature type="domain" description="YCII-related" evidence="2">
    <location>
        <begin position="2"/>
        <end position="77"/>
    </location>
</feature>
<dbReference type="SUPFAM" id="SSF54909">
    <property type="entry name" value="Dimeric alpha+beta barrel"/>
    <property type="match status" value="1"/>
</dbReference>